<sequence length="197" mass="23890">MGEQERILLMINRWGYLNTEQLGLLVNKKKRATEELLKTLHKKGLIKFDQHTYRNIYYLSHKGNTFVGREHKKAIKINCYEMPHQDILIKWLVAQTDIEHYQTERELKIENGNLKESPHLLIEIINNKNVLIECERTRKAKTRYKRIFDSMVSYLKQDYECWWIVPNQAMAKFINERIKEENWRVEQHKVILFNYIV</sequence>
<reference evidence="1" key="2">
    <citation type="journal article" date="2006" name="Microbiology (Mosc.)">
        <title>Absence of plasmids encoding adhesion-related proteins innon-insect-transmissible strains of Spiroplasma citri.</title>
        <authorList>
            <person name="Berho N."/>
            <person name="Duret S."/>
            <person name="Renaudin J."/>
        </authorList>
    </citation>
    <scope>NUCLEOTIDE SEQUENCE</scope>
    <source>
        <strain evidence="1">GII3</strain>
        <plasmid evidence="1">pSci6</plasmid>
    </source>
</reference>
<name>Q3ZVG1_SPICI</name>
<proteinExistence type="predicted"/>
<organism evidence="1">
    <name type="scientific">Spiroplasma citri</name>
    <dbReference type="NCBI Taxonomy" id="2133"/>
    <lineage>
        <taxon>Bacteria</taxon>
        <taxon>Bacillati</taxon>
        <taxon>Mycoplasmatota</taxon>
        <taxon>Mollicutes</taxon>
        <taxon>Entomoplasmatales</taxon>
        <taxon>Spiroplasmataceae</taxon>
        <taxon>Spiroplasma</taxon>
    </lineage>
</organism>
<gene>
    <name evidence="1" type="primary">pF</name>
</gene>
<evidence type="ECO:0000313" key="1">
    <source>
        <dbReference type="EMBL" id="CAI93847.1"/>
    </source>
</evidence>
<dbReference type="EMBL" id="AJ969074">
    <property type="protein sequence ID" value="CAI93847.1"/>
    <property type="molecule type" value="Genomic_DNA"/>
</dbReference>
<accession>Q3ZVG1</accession>
<dbReference type="AlphaFoldDB" id="Q3ZVG1"/>
<reference evidence="1" key="1">
    <citation type="submission" date="2005-05" db="EMBL/GenBank/DDBJ databases">
        <authorList>
            <person name="Foissac X."/>
        </authorList>
    </citation>
    <scope>NUCLEOTIDE SEQUENCE</scope>
    <source>
        <strain evidence="1">GII3</strain>
        <plasmid evidence="1">pSci6</plasmid>
    </source>
</reference>
<protein>
    <submittedName>
        <fullName evidence="1">Uncharacterized protein</fullName>
    </submittedName>
</protein>
<keyword evidence="1" id="KW-0614">Plasmid</keyword>
<geneLocation type="plasmid" evidence="1">
    <name>pSci6</name>
</geneLocation>
<dbReference type="RefSeq" id="WP_011310510.1">
    <property type="nucleotide sequence ID" value="NC_007392.1"/>
</dbReference>